<evidence type="ECO:0000313" key="2">
    <source>
        <dbReference type="Proteomes" id="UP000718451"/>
    </source>
</evidence>
<accession>A0ABX1GNQ7</accession>
<reference evidence="1 2" key="1">
    <citation type="submission" date="2020-04" db="EMBL/GenBank/DDBJ databases">
        <authorList>
            <person name="Yoon J."/>
        </authorList>
    </citation>
    <scope>NUCLEOTIDE SEQUENCE [LARGE SCALE GENOMIC DNA]</scope>
    <source>
        <strain evidence="1 2">DJ-13</strain>
    </source>
</reference>
<sequence>MGSRILFFLLFACFCLNGFAQKKQEREFRINKEDFPKEALNSLSSYLQGTKKIRYYQEQDGEKKSFEIKFKKDRLFYSIEFDLNGVLEDVEFVIKPEDVPDASWKTIQEYFSKNFEKSRVKKIQQQYQTNESNQVKVLKDAFQNLLLPYINYEIIITAKDKEGYSTYEVTFDSDGHHVLTRKSVRSKYDHVLFQ</sequence>
<organism evidence="1 2">
    <name type="scientific">Croceivirga thetidis</name>
    <dbReference type="NCBI Taxonomy" id="2721623"/>
    <lineage>
        <taxon>Bacteria</taxon>
        <taxon>Pseudomonadati</taxon>
        <taxon>Bacteroidota</taxon>
        <taxon>Flavobacteriia</taxon>
        <taxon>Flavobacteriales</taxon>
        <taxon>Flavobacteriaceae</taxon>
        <taxon>Croceivirga</taxon>
    </lineage>
</organism>
<gene>
    <name evidence="1" type="ORF">HCU67_06300</name>
</gene>
<dbReference type="RefSeq" id="WP_168551716.1">
    <property type="nucleotide sequence ID" value="NZ_JAAWWL010000001.1"/>
</dbReference>
<dbReference type="Proteomes" id="UP000718451">
    <property type="component" value="Unassembled WGS sequence"/>
</dbReference>
<keyword evidence="2" id="KW-1185">Reference proteome</keyword>
<proteinExistence type="predicted"/>
<name>A0ABX1GNQ7_9FLAO</name>
<protein>
    <recommendedName>
        <fullName evidence="3">PepSY domain-containing protein</fullName>
    </recommendedName>
</protein>
<dbReference type="Gene3D" id="3.40.1420.30">
    <property type="match status" value="1"/>
</dbReference>
<dbReference type="SUPFAM" id="SSF160574">
    <property type="entry name" value="BT0923-like"/>
    <property type="match status" value="1"/>
</dbReference>
<evidence type="ECO:0000313" key="1">
    <source>
        <dbReference type="EMBL" id="NKI31550.1"/>
    </source>
</evidence>
<comment type="caution">
    <text evidence="1">The sequence shown here is derived from an EMBL/GenBank/DDBJ whole genome shotgun (WGS) entry which is preliminary data.</text>
</comment>
<evidence type="ECO:0008006" key="3">
    <source>
        <dbReference type="Google" id="ProtNLM"/>
    </source>
</evidence>
<dbReference type="EMBL" id="JAAWWL010000001">
    <property type="protein sequence ID" value="NKI31550.1"/>
    <property type="molecule type" value="Genomic_DNA"/>
</dbReference>